<gene>
    <name evidence="1" type="ORF">Bxe_A0246</name>
</gene>
<dbReference type="KEGG" id="bxb:DR64_2414"/>
<sequence length="88" mass="9473">MTTAAERTKAVVDTRDFLQMLSASEEVTIRGLVQSVAIGLLRHYPLNVDLAASASALPGVWAQPTVERPHELTACARVVPLFATPTDE</sequence>
<dbReference type="STRING" id="266265.Bxe_A0246"/>
<name>Q13TA2_PARXL</name>
<evidence type="ECO:0000313" key="1">
    <source>
        <dbReference type="EMBL" id="ABE32687.1"/>
    </source>
</evidence>
<dbReference type="AlphaFoldDB" id="Q13TA2"/>
<reference evidence="1 2" key="1">
    <citation type="journal article" date="2006" name="Proc. Natl. Acad. Sci. U.S.A.">
        <title>Burkholderia xenovorans LB400 harbors a multi-replicon, 9.73-Mbp genome shaped for versatility.</title>
        <authorList>
            <person name="Chain P.S."/>
            <person name="Denef V.J."/>
            <person name="Konstantinidis K.T."/>
            <person name="Vergez L.M."/>
            <person name="Agullo L."/>
            <person name="Reyes V.L."/>
            <person name="Hauser L."/>
            <person name="Cordova M."/>
            <person name="Gomez L."/>
            <person name="Gonzalez M."/>
            <person name="Land M."/>
            <person name="Lao V."/>
            <person name="Larimer F."/>
            <person name="LiPuma J.J."/>
            <person name="Mahenthiralingam E."/>
            <person name="Malfatti S.A."/>
            <person name="Marx C.J."/>
            <person name="Parnell J.J."/>
            <person name="Ramette A."/>
            <person name="Richardson P."/>
            <person name="Seeger M."/>
            <person name="Smith D."/>
            <person name="Spilker T."/>
            <person name="Sul W.J."/>
            <person name="Tsoi T.V."/>
            <person name="Ulrich L.E."/>
            <person name="Zhulin I.B."/>
            <person name="Tiedje J.M."/>
        </authorList>
    </citation>
    <scope>NUCLEOTIDE SEQUENCE [LARGE SCALE GENOMIC DNA]</scope>
    <source>
        <strain evidence="1 2">LB400</strain>
    </source>
</reference>
<keyword evidence="2" id="KW-1185">Reference proteome</keyword>
<dbReference type="NCBIfam" id="NF041728">
    <property type="entry name" value="BPSL0761_fam"/>
    <property type="match status" value="1"/>
</dbReference>
<dbReference type="EMBL" id="CP000270">
    <property type="protein sequence ID" value="ABE32687.1"/>
    <property type="molecule type" value="Genomic_DNA"/>
</dbReference>
<accession>Q13TA2</accession>
<dbReference type="InterPro" id="IPR049723">
    <property type="entry name" value="BPSL0761-like"/>
</dbReference>
<dbReference type="KEGG" id="bxe:Bxe_A0246"/>
<dbReference type="Proteomes" id="UP000001817">
    <property type="component" value="Chromosome 1"/>
</dbReference>
<organism evidence="1 2">
    <name type="scientific">Paraburkholderia xenovorans (strain LB400)</name>
    <dbReference type="NCBI Taxonomy" id="266265"/>
    <lineage>
        <taxon>Bacteria</taxon>
        <taxon>Pseudomonadati</taxon>
        <taxon>Pseudomonadota</taxon>
        <taxon>Betaproteobacteria</taxon>
        <taxon>Burkholderiales</taxon>
        <taxon>Burkholderiaceae</taxon>
        <taxon>Paraburkholderia</taxon>
    </lineage>
</organism>
<dbReference type="eggNOG" id="ENOG50317EW">
    <property type="taxonomic scope" value="Bacteria"/>
</dbReference>
<protein>
    <submittedName>
        <fullName evidence="1">Uncharacterized protein</fullName>
    </submittedName>
</protein>
<proteinExistence type="predicted"/>
<evidence type="ECO:0000313" key="2">
    <source>
        <dbReference type="Proteomes" id="UP000001817"/>
    </source>
</evidence>
<dbReference type="RefSeq" id="WP_011490113.1">
    <property type="nucleotide sequence ID" value="NZ_CP008760.1"/>
</dbReference>